<keyword evidence="3" id="KW-1185">Reference proteome</keyword>
<comment type="caution">
    <text evidence="2">The sequence shown here is derived from an EMBL/GenBank/DDBJ whole genome shotgun (WGS) entry which is preliminary data.</text>
</comment>
<gene>
    <name evidence="2" type="ORF">QYM36_002290</name>
</gene>
<protein>
    <recommendedName>
        <fullName evidence="4">Bromo domain-containing protein</fullName>
    </recommendedName>
</protein>
<dbReference type="SUPFAM" id="SSF47370">
    <property type="entry name" value="Bromodomain"/>
    <property type="match status" value="1"/>
</dbReference>
<evidence type="ECO:0008006" key="4">
    <source>
        <dbReference type="Google" id="ProtNLM"/>
    </source>
</evidence>
<dbReference type="EMBL" id="JAVRJZ010000004">
    <property type="protein sequence ID" value="KAK2723881.1"/>
    <property type="molecule type" value="Genomic_DNA"/>
</dbReference>
<keyword evidence="1" id="KW-0103">Bromodomain</keyword>
<evidence type="ECO:0000313" key="2">
    <source>
        <dbReference type="EMBL" id="KAK2723881.1"/>
    </source>
</evidence>
<dbReference type="InterPro" id="IPR036427">
    <property type="entry name" value="Bromodomain-like_sf"/>
</dbReference>
<feature type="non-terminal residue" evidence="2">
    <location>
        <position position="1"/>
    </location>
</feature>
<dbReference type="Proteomes" id="UP001187531">
    <property type="component" value="Unassembled WGS sequence"/>
</dbReference>
<proteinExistence type="predicted"/>
<accession>A0AA88LH59</accession>
<organism evidence="2 3">
    <name type="scientific">Artemia franciscana</name>
    <name type="common">Brine shrimp</name>
    <name type="synonym">Artemia sanfranciscana</name>
    <dbReference type="NCBI Taxonomy" id="6661"/>
    <lineage>
        <taxon>Eukaryota</taxon>
        <taxon>Metazoa</taxon>
        <taxon>Ecdysozoa</taxon>
        <taxon>Arthropoda</taxon>
        <taxon>Crustacea</taxon>
        <taxon>Branchiopoda</taxon>
        <taxon>Anostraca</taxon>
        <taxon>Artemiidae</taxon>
        <taxon>Artemia</taxon>
    </lineage>
</organism>
<sequence>MKMIDGYFELICTNAMVYNLPETIYFKAAKKVHLAGLRLFKPEVVRQLLKDVPCVLTEMELGFEPVCETAGKESSNVEDEEMDVGDVTETARETFMMSER</sequence>
<evidence type="ECO:0000256" key="1">
    <source>
        <dbReference type="ARBA" id="ARBA00023117"/>
    </source>
</evidence>
<reference evidence="2" key="1">
    <citation type="submission" date="2023-07" db="EMBL/GenBank/DDBJ databases">
        <title>Chromosome-level genome assembly of Artemia franciscana.</title>
        <authorList>
            <person name="Jo E."/>
        </authorList>
    </citation>
    <scope>NUCLEOTIDE SEQUENCE</scope>
    <source>
        <tissue evidence="2">Whole body</tissue>
    </source>
</reference>
<dbReference type="AlphaFoldDB" id="A0AA88LH59"/>
<evidence type="ECO:0000313" key="3">
    <source>
        <dbReference type="Proteomes" id="UP001187531"/>
    </source>
</evidence>
<name>A0AA88LH59_ARTSF</name>